<dbReference type="GO" id="GO:0006465">
    <property type="term" value="P:signal peptide processing"/>
    <property type="evidence" value="ECO:0007669"/>
    <property type="project" value="InterPro"/>
</dbReference>
<dbReference type="InterPro" id="IPR019758">
    <property type="entry name" value="Pept_S26A_signal_pept_1_CS"/>
</dbReference>
<sequence>MKAFFKELLSWILYLCVWLGVLFVVYNWVAQPFQVDGSSMEHTLEDGERLWMWKLGKIDRFDVVIFPEPFQREEDPNRLYVKRVIGLPGDTIASKGDRLLINGKEMEEPYLEEKADEYKQGQGQLFTQDFDMTELTGEQVVPEGKLFVMGDNRRNSLDSRSFGFIDEEDVLGEATFIYWPLAEFGSLESYQLNEDQSAIVSK</sequence>
<organism evidence="9 10">
    <name type="scientific">Facklamia languida CCUG 37842</name>
    <dbReference type="NCBI Taxonomy" id="883113"/>
    <lineage>
        <taxon>Bacteria</taxon>
        <taxon>Bacillati</taxon>
        <taxon>Bacillota</taxon>
        <taxon>Bacilli</taxon>
        <taxon>Lactobacillales</taxon>
        <taxon>Aerococcaceae</taxon>
        <taxon>Facklamia</taxon>
    </lineage>
</organism>
<keyword evidence="7" id="KW-0472">Membrane</keyword>
<keyword evidence="5 7" id="KW-0378">Hydrolase</keyword>
<proteinExistence type="inferred from homology"/>
<evidence type="ECO:0000256" key="7">
    <source>
        <dbReference type="RuleBase" id="RU362042"/>
    </source>
</evidence>
<feature type="active site" evidence="6">
    <location>
        <position position="82"/>
    </location>
</feature>
<dbReference type="SUPFAM" id="SSF51306">
    <property type="entry name" value="LexA/Signal peptidase"/>
    <property type="match status" value="1"/>
</dbReference>
<reference evidence="9 10" key="1">
    <citation type="submission" date="2012-01" db="EMBL/GenBank/DDBJ databases">
        <title>The Genome Sequence of Facklamia languida CCUG 37842.</title>
        <authorList>
            <consortium name="The Broad Institute Genome Sequencing Platform"/>
            <person name="Earl A."/>
            <person name="Ward D."/>
            <person name="Feldgarden M."/>
            <person name="Gevers D."/>
            <person name="Huys G."/>
            <person name="Young S.K."/>
            <person name="Zeng Q."/>
            <person name="Gargeya S."/>
            <person name="Fitzgerald M."/>
            <person name="Haas B."/>
            <person name="Abouelleil A."/>
            <person name="Alvarado L."/>
            <person name="Arachchi H.M."/>
            <person name="Berlin A."/>
            <person name="Chapman S.B."/>
            <person name="Gearin G."/>
            <person name="Goldberg J."/>
            <person name="Griggs A."/>
            <person name="Gujja S."/>
            <person name="Hansen M."/>
            <person name="Heiman D."/>
            <person name="Howarth C."/>
            <person name="Larimer J."/>
            <person name="Lui A."/>
            <person name="MacDonald P.J.P."/>
            <person name="McCowen C."/>
            <person name="Montmayeur A."/>
            <person name="Murphy C."/>
            <person name="Neiman D."/>
            <person name="Pearson M."/>
            <person name="Priest M."/>
            <person name="Roberts A."/>
            <person name="Saif S."/>
            <person name="Shea T."/>
            <person name="Sisk P."/>
            <person name="Stolte C."/>
            <person name="Sykes S."/>
            <person name="Wortman J."/>
            <person name="Nusbaum C."/>
            <person name="Birren B."/>
        </authorList>
    </citation>
    <scope>NUCLEOTIDE SEQUENCE [LARGE SCALE GENOMIC DNA]</scope>
    <source>
        <strain evidence="9 10">CCUG 37842</strain>
    </source>
</reference>
<evidence type="ECO:0000256" key="5">
    <source>
        <dbReference type="ARBA" id="ARBA00022801"/>
    </source>
</evidence>
<keyword evidence="10" id="KW-1185">Reference proteome</keyword>
<dbReference type="NCBIfam" id="TIGR02227">
    <property type="entry name" value="sigpep_I_bact"/>
    <property type="match status" value="1"/>
</dbReference>
<evidence type="ECO:0000256" key="3">
    <source>
        <dbReference type="ARBA" id="ARBA00009370"/>
    </source>
</evidence>
<gene>
    <name evidence="9" type="ORF">HMPREF9708_00777</name>
</gene>
<comment type="subcellular location">
    <subcellularLocation>
        <location evidence="2">Cell membrane</location>
        <topology evidence="2">Single-pass type II membrane protein</topology>
    </subcellularLocation>
    <subcellularLocation>
        <location evidence="7">Membrane</location>
        <topology evidence="7">Single-pass type II membrane protein</topology>
    </subcellularLocation>
</comment>
<dbReference type="Pfam" id="PF10502">
    <property type="entry name" value="Peptidase_S26"/>
    <property type="match status" value="1"/>
</dbReference>
<evidence type="ECO:0000256" key="2">
    <source>
        <dbReference type="ARBA" id="ARBA00004401"/>
    </source>
</evidence>
<dbReference type="PROSITE" id="PS00761">
    <property type="entry name" value="SPASE_I_3"/>
    <property type="match status" value="1"/>
</dbReference>
<feature type="active site" evidence="6">
    <location>
        <position position="39"/>
    </location>
</feature>
<dbReference type="GO" id="GO:0005886">
    <property type="term" value="C:plasma membrane"/>
    <property type="evidence" value="ECO:0007669"/>
    <property type="project" value="UniProtKB-SubCell"/>
</dbReference>
<dbReference type="OrthoDB" id="9802919at2"/>
<dbReference type="Gene3D" id="2.10.109.10">
    <property type="entry name" value="Umud Fragment, subunit A"/>
    <property type="match status" value="1"/>
</dbReference>
<dbReference type="InterPro" id="IPR019533">
    <property type="entry name" value="Peptidase_S26"/>
</dbReference>
<dbReference type="STRING" id="883113.HMPREF9708_00777"/>
<evidence type="ECO:0000256" key="6">
    <source>
        <dbReference type="PIRSR" id="PIRSR600223-1"/>
    </source>
</evidence>
<dbReference type="RefSeq" id="WP_006308804.1">
    <property type="nucleotide sequence ID" value="NZ_JH601133.1"/>
</dbReference>
<evidence type="ECO:0000256" key="4">
    <source>
        <dbReference type="ARBA" id="ARBA00013208"/>
    </source>
</evidence>
<dbReference type="Proteomes" id="UP000006190">
    <property type="component" value="Unassembled WGS sequence"/>
</dbReference>
<dbReference type="InterPro" id="IPR036286">
    <property type="entry name" value="LexA/Signal_pep-like_sf"/>
</dbReference>
<accession>H3NIT8</accession>
<dbReference type="EMBL" id="AGEG01000009">
    <property type="protein sequence ID" value="EHR37216.1"/>
    <property type="molecule type" value="Genomic_DNA"/>
</dbReference>
<dbReference type="EC" id="3.4.21.89" evidence="4 7"/>
<keyword evidence="7" id="KW-0645">Protease</keyword>
<protein>
    <recommendedName>
        <fullName evidence="4 7">Signal peptidase I</fullName>
        <ecNumber evidence="4 7">3.4.21.89</ecNumber>
    </recommendedName>
</protein>
<evidence type="ECO:0000259" key="8">
    <source>
        <dbReference type="Pfam" id="PF10502"/>
    </source>
</evidence>
<dbReference type="AlphaFoldDB" id="H3NIT8"/>
<evidence type="ECO:0000313" key="9">
    <source>
        <dbReference type="EMBL" id="EHR37216.1"/>
    </source>
</evidence>
<dbReference type="PANTHER" id="PTHR43390:SF1">
    <property type="entry name" value="CHLOROPLAST PROCESSING PEPTIDASE"/>
    <property type="match status" value="1"/>
</dbReference>
<dbReference type="CDD" id="cd06530">
    <property type="entry name" value="S26_SPase_I"/>
    <property type="match status" value="1"/>
</dbReference>
<dbReference type="PRINTS" id="PR00727">
    <property type="entry name" value="LEADERPTASE"/>
</dbReference>
<dbReference type="GO" id="GO:0004252">
    <property type="term" value="F:serine-type endopeptidase activity"/>
    <property type="evidence" value="ECO:0007669"/>
    <property type="project" value="InterPro"/>
</dbReference>
<dbReference type="InterPro" id="IPR000223">
    <property type="entry name" value="Pept_S26A_signal_pept_1"/>
</dbReference>
<comment type="caution">
    <text evidence="9">The sequence shown here is derived from an EMBL/GenBank/DDBJ whole genome shotgun (WGS) entry which is preliminary data.</text>
</comment>
<name>H3NIT8_9LACT</name>
<dbReference type="PATRIC" id="fig|883113.3.peg.775"/>
<evidence type="ECO:0000256" key="1">
    <source>
        <dbReference type="ARBA" id="ARBA00000677"/>
    </source>
</evidence>
<keyword evidence="7" id="KW-1133">Transmembrane helix</keyword>
<comment type="catalytic activity">
    <reaction evidence="1 7">
        <text>Cleavage of hydrophobic, N-terminal signal or leader sequences from secreted and periplasmic proteins.</text>
        <dbReference type="EC" id="3.4.21.89"/>
    </reaction>
</comment>
<feature type="domain" description="Peptidase S26" evidence="8">
    <location>
        <begin position="9"/>
        <end position="179"/>
    </location>
</feature>
<dbReference type="HOGENOM" id="CLU_028723_5_0_9"/>
<dbReference type="PANTHER" id="PTHR43390">
    <property type="entry name" value="SIGNAL PEPTIDASE I"/>
    <property type="match status" value="1"/>
</dbReference>
<feature type="transmembrane region" description="Helical" evidence="7">
    <location>
        <begin position="12"/>
        <end position="29"/>
    </location>
</feature>
<comment type="similarity">
    <text evidence="3 7">Belongs to the peptidase S26 family.</text>
</comment>
<evidence type="ECO:0000313" key="10">
    <source>
        <dbReference type="Proteomes" id="UP000006190"/>
    </source>
</evidence>
<dbReference type="eggNOG" id="COG0681">
    <property type="taxonomic scope" value="Bacteria"/>
</dbReference>
<dbReference type="GO" id="GO:0009003">
    <property type="term" value="F:signal peptidase activity"/>
    <property type="evidence" value="ECO:0007669"/>
    <property type="project" value="UniProtKB-EC"/>
</dbReference>
<keyword evidence="7" id="KW-0812">Transmembrane</keyword>